<feature type="domain" description="DUF8004" evidence="1">
    <location>
        <begin position="185"/>
        <end position="271"/>
    </location>
</feature>
<reference evidence="2 3" key="1">
    <citation type="journal article" date="2014" name="BMC Genomics">
        <title>Genome sequencing of four Aureobasidium pullulans varieties: biotechnological potential, stress tolerance, and description of new species.</title>
        <authorList>
            <person name="Gostin Ar C."/>
            <person name="Ohm R.A."/>
            <person name="Kogej T."/>
            <person name="Sonjak S."/>
            <person name="Turk M."/>
            <person name="Zajc J."/>
            <person name="Zalar P."/>
            <person name="Grube M."/>
            <person name="Sun H."/>
            <person name="Han J."/>
            <person name="Sharma A."/>
            <person name="Chiniquy J."/>
            <person name="Ngan C.Y."/>
            <person name="Lipzen A."/>
            <person name="Barry K."/>
            <person name="Grigoriev I.V."/>
            <person name="Gunde-Cimerman N."/>
        </authorList>
    </citation>
    <scope>NUCLEOTIDE SEQUENCE [LARGE SCALE GENOMIC DNA]</scope>
    <source>
        <strain evidence="2 3">EXF-2481</strain>
    </source>
</reference>
<organism evidence="2 3">
    <name type="scientific">Aureobasidium subglaciale (strain EXF-2481)</name>
    <name type="common">Aureobasidium pullulans var. subglaciale</name>
    <dbReference type="NCBI Taxonomy" id="1043005"/>
    <lineage>
        <taxon>Eukaryota</taxon>
        <taxon>Fungi</taxon>
        <taxon>Dikarya</taxon>
        <taxon>Ascomycota</taxon>
        <taxon>Pezizomycotina</taxon>
        <taxon>Dothideomycetes</taxon>
        <taxon>Dothideomycetidae</taxon>
        <taxon>Dothideales</taxon>
        <taxon>Saccotheciaceae</taxon>
        <taxon>Aureobasidium</taxon>
    </lineage>
</organism>
<dbReference type="InterPro" id="IPR058317">
    <property type="entry name" value="DUF8004"/>
</dbReference>
<dbReference type="OrthoDB" id="5302380at2759"/>
<evidence type="ECO:0000313" key="2">
    <source>
        <dbReference type="EMBL" id="KEQ98445.1"/>
    </source>
</evidence>
<evidence type="ECO:0000259" key="1">
    <source>
        <dbReference type="Pfam" id="PF26013"/>
    </source>
</evidence>
<dbReference type="InParanoid" id="A0A074YL74"/>
<keyword evidence="3" id="KW-1185">Reference proteome</keyword>
<dbReference type="GeneID" id="25368535"/>
<name>A0A074YL74_AURSE</name>
<dbReference type="STRING" id="1043005.A0A074YL74"/>
<sequence length="573" mass="65032">MANTDNINDISGNTMVHPLLRIADDTVPAEPWISKMASIDNLIRNGINKSWMLVFKGEADGVSRYSGHDDLWDHEGDCKVRLGNQEVCFDSNIIFETRSDDLLSLISECVCERGIHYIFRLPPLGEDVEKINRYNLAIRNFIATIIRKPIIGNTLVSALEDLQIVAKHVFKLQHQPEKAAAFVHDLVENMKFDNFINRPADICKFLAWTEKTRWSRGFVETFAHCVGMLNCGHLDQESLEELSPTSRALLEQSCTKMHYSLMTTEIPLTVFAIGPTVMREVEDYAGIQQSLLAFQNFLHRYYAQLYGTWPPPMHQSSAHWLTRSMVQRLQKDFGNLYDLLVDTNIQRGAAKDADADSFGCGLDRGHLFATWDSRNSFDPLTYFEPKAPVYSPTVVVEQEGAKGARRSSLIPAVQKHRNKGPDLHDIYTRATNAETNVSDFCKAFQNHEASIKHRAIDTHEGRLGRWIVVYCMMQVLSRVSVDIQGLRYTQGVEYFLNANINGTPPWSPNKLPETIRAAAPQYGWAALYARSTEKLPQRLNSAQKKDTKAKFEVMHLADGRVMLKDPDGHIVFR</sequence>
<dbReference type="PANTHER" id="PTHR39601">
    <property type="entry name" value="CHORIOGENIN HMINOR"/>
    <property type="match status" value="1"/>
</dbReference>
<dbReference type="RefSeq" id="XP_013347075.1">
    <property type="nucleotide sequence ID" value="XM_013491621.1"/>
</dbReference>
<dbReference type="AlphaFoldDB" id="A0A074YL74"/>
<dbReference type="Proteomes" id="UP000030641">
    <property type="component" value="Unassembled WGS sequence"/>
</dbReference>
<gene>
    <name evidence="2" type="ORF">AUEXF2481DRAFT_487066</name>
</gene>
<accession>A0A074YL74</accession>
<evidence type="ECO:0000313" key="3">
    <source>
        <dbReference type="Proteomes" id="UP000030641"/>
    </source>
</evidence>
<proteinExistence type="predicted"/>
<dbReference type="HOGENOM" id="CLU_478146_0_0_1"/>
<dbReference type="EMBL" id="KL584752">
    <property type="protein sequence ID" value="KEQ98445.1"/>
    <property type="molecule type" value="Genomic_DNA"/>
</dbReference>
<dbReference type="Pfam" id="PF26013">
    <property type="entry name" value="DUF8004"/>
    <property type="match status" value="1"/>
</dbReference>
<dbReference type="PANTHER" id="PTHR39601:SF2">
    <property type="entry name" value="CHORIOGENIN HMINOR"/>
    <property type="match status" value="1"/>
</dbReference>
<protein>
    <recommendedName>
        <fullName evidence="1">DUF8004 domain-containing protein</fullName>
    </recommendedName>
</protein>